<accession>A0A2P2N4D0</accession>
<proteinExistence type="predicted"/>
<organism evidence="1">
    <name type="scientific">Rhizophora mucronata</name>
    <name type="common">Asiatic mangrove</name>
    <dbReference type="NCBI Taxonomy" id="61149"/>
    <lineage>
        <taxon>Eukaryota</taxon>
        <taxon>Viridiplantae</taxon>
        <taxon>Streptophyta</taxon>
        <taxon>Embryophyta</taxon>
        <taxon>Tracheophyta</taxon>
        <taxon>Spermatophyta</taxon>
        <taxon>Magnoliopsida</taxon>
        <taxon>eudicotyledons</taxon>
        <taxon>Gunneridae</taxon>
        <taxon>Pentapetalae</taxon>
        <taxon>rosids</taxon>
        <taxon>fabids</taxon>
        <taxon>Malpighiales</taxon>
        <taxon>Rhizophoraceae</taxon>
        <taxon>Rhizophora</taxon>
    </lineage>
</organism>
<name>A0A2P2N4D0_RHIMU</name>
<sequence length="20" mass="2285">MTSDFRVNLGAIRIYGNNQD</sequence>
<protein>
    <submittedName>
        <fullName evidence="1">Uncharacterized protein</fullName>
    </submittedName>
</protein>
<evidence type="ECO:0000313" key="1">
    <source>
        <dbReference type="EMBL" id="MBX37337.1"/>
    </source>
</evidence>
<dbReference type="EMBL" id="GGEC01056853">
    <property type="protein sequence ID" value="MBX37337.1"/>
    <property type="molecule type" value="Transcribed_RNA"/>
</dbReference>
<dbReference type="AlphaFoldDB" id="A0A2P2N4D0"/>
<reference evidence="1" key="1">
    <citation type="submission" date="2018-02" db="EMBL/GenBank/DDBJ databases">
        <title>Rhizophora mucronata_Transcriptome.</title>
        <authorList>
            <person name="Meera S.P."/>
            <person name="Sreeshan A."/>
            <person name="Augustine A."/>
        </authorList>
    </citation>
    <scope>NUCLEOTIDE SEQUENCE</scope>
    <source>
        <tissue evidence="1">Leaf</tissue>
    </source>
</reference>